<dbReference type="EMBL" id="BGZK01000190">
    <property type="protein sequence ID" value="GBP27162.1"/>
    <property type="molecule type" value="Genomic_DNA"/>
</dbReference>
<dbReference type="InterPro" id="IPR036397">
    <property type="entry name" value="RNaseH_sf"/>
</dbReference>
<dbReference type="GO" id="GO:0005634">
    <property type="term" value="C:nucleus"/>
    <property type="evidence" value="ECO:0007669"/>
    <property type="project" value="TreeGrafter"/>
</dbReference>
<dbReference type="AlphaFoldDB" id="A0A4C1UMF0"/>
<evidence type="ECO:0000313" key="2">
    <source>
        <dbReference type="EMBL" id="GBP27162.1"/>
    </source>
</evidence>
<dbReference type="Proteomes" id="UP000299102">
    <property type="component" value="Unassembled WGS sequence"/>
</dbReference>
<dbReference type="STRING" id="151549.A0A4C1UMF0"/>
<keyword evidence="3" id="KW-1185">Reference proteome</keyword>
<reference evidence="2 3" key="1">
    <citation type="journal article" date="2019" name="Commun. Biol.">
        <title>The bagworm genome reveals a unique fibroin gene that provides high tensile strength.</title>
        <authorList>
            <person name="Kono N."/>
            <person name="Nakamura H."/>
            <person name="Ohtoshi R."/>
            <person name="Tomita M."/>
            <person name="Numata K."/>
            <person name="Arakawa K."/>
        </authorList>
    </citation>
    <scope>NUCLEOTIDE SEQUENCE [LARGE SCALE GENOMIC DNA]</scope>
</reference>
<evidence type="ECO:0000313" key="3">
    <source>
        <dbReference type="Proteomes" id="UP000299102"/>
    </source>
</evidence>
<proteinExistence type="predicted"/>
<sequence>MVFPRKQFKSFMLNGTPVGTLGLAQPTGWMNSDLFPEVMKYFVKVTASTKENPSLLIVDNHDSHLAPAVLNIAKDNGVTLLTIPPHSSHILQPLDVSVFGPLQTYYNAAMDSWLMRHPGKTISVYNITELLGQVFD</sequence>
<name>A0A4C1UMF0_EUMVA</name>
<dbReference type="PANTHER" id="PTHR19303">
    <property type="entry name" value="TRANSPOSON"/>
    <property type="match status" value="1"/>
</dbReference>
<evidence type="ECO:0000259" key="1">
    <source>
        <dbReference type="Pfam" id="PF03184"/>
    </source>
</evidence>
<dbReference type="InterPro" id="IPR050863">
    <property type="entry name" value="CenT-Element_Derived"/>
</dbReference>
<accession>A0A4C1UMF0</accession>
<dbReference type="GO" id="GO:0003677">
    <property type="term" value="F:DNA binding"/>
    <property type="evidence" value="ECO:0007669"/>
    <property type="project" value="TreeGrafter"/>
</dbReference>
<gene>
    <name evidence="2" type="ORF">EVAR_15935_1</name>
</gene>
<dbReference type="InterPro" id="IPR004875">
    <property type="entry name" value="DDE_SF_endonuclease_dom"/>
</dbReference>
<dbReference type="Pfam" id="PF03184">
    <property type="entry name" value="DDE_1"/>
    <property type="match status" value="1"/>
</dbReference>
<feature type="domain" description="DDE-1" evidence="1">
    <location>
        <begin position="24"/>
        <end position="120"/>
    </location>
</feature>
<organism evidence="2 3">
    <name type="scientific">Eumeta variegata</name>
    <name type="common">Bagworm moth</name>
    <name type="synonym">Eumeta japonica</name>
    <dbReference type="NCBI Taxonomy" id="151549"/>
    <lineage>
        <taxon>Eukaryota</taxon>
        <taxon>Metazoa</taxon>
        <taxon>Ecdysozoa</taxon>
        <taxon>Arthropoda</taxon>
        <taxon>Hexapoda</taxon>
        <taxon>Insecta</taxon>
        <taxon>Pterygota</taxon>
        <taxon>Neoptera</taxon>
        <taxon>Endopterygota</taxon>
        <taxon>Lepidoptera</taxon>
        <taxon>Glossata</taxon>
        <taxon>Ditrysia</taxon>
        <taxon>Tineoidea</taxon>
        <taxon>Psychidae</taxon>
        <taxon>Oiketicinae</taxon>
        <taxon>Eumeta</taxon>
    </lineage>
</organism>
<comment type="caution">
    <text evidence="2">The sequence shown here is derived from an EMBL/GenBank/DDBJ whole genome shotgun (WGS) entry which is preliminary data.</text>
</comment>
<dbReference type="PANTHER" id="PTHR19303:SF74">
    <property type="entry name" value="POGO TRANSPOSABLE ELEMENT WITH KRAB DOMAIN"/>
    <property type="match status" value="1"/>
</dbReference>
<protein>
    <recommendedName>
        <fullName evidence="1">DDE-1 domain-containing protein</fullName>
    </recommendedName>
</protein>
<dbReference type="Gene3D" id="3.30.420.10">
    <property type="entry name" value="Ribonuclease H-like superfamily/Ribonuclease H"/>
    <property type="match status" value="1"/>
</dbReference>
<dbReference type="OrthoDB" id="8191755at2759"/>